<dbReference type="AlphaFoldDB" id="A0A7L5DZ14"/>
<sequence>MSLWQMAYAQTPNVTAQLDSTAIPIGQQTMLRFFVHVSKKQVVGFPVIADSVAPKLQVVGMVKTDTLPDKDHSGMQTIRRNYLITSFDAGTYTVPSFTFKIGKDSVKTEPLTLQVTSVKVDTTKGVFDIKQPIGVSYSFWDWLRDHWLSVVLVLLGIGIIAGIIWYYKKRPKPEAIVIPEVKPQVPAHLIALSKLEELRNKKLWQTEQVKPYYIELTDIIREYIELRYNVKTNEKTTDEIFAGLRNVDMEPVNRNRLQQILTLADLVKFAKAQPLPTENEESMDNAIAFVQSTQAVANSGRKGGAAHGMV</sequence>
<evidence type="ECO:0000256" key="1">
    <source>
        <dbReference type="SAM" id="Phobius"/>
    </source>
</evidence>
<reference evidence="2 3" key="1">
    <citation type="submission" date="2020-04" db="EMBL/GenBank/DDBJ databases">
        <title>Genome sequencing of novel species.</title>
        <authorList>
            <person name="Heo J."/>
            <person name="Kim S.-J."/>
            <person name="Kim J.-S."/>
            <person name="Hong S.-B."/>
            <person name="Kwon S.-W."/>
        </authorList>
    </citation>
    <scope>NUCLEOTIDE SEQUENCE [LARGE SCALE GENOMIC DNA]</scope>
    <source>
        <strain evidence="2 3">F39-2</strain>
    </source>
</reference>
<keyword evidence="1" id="KW-0812">Transmembrane</keyword>
<evidence type="ECO:0000313" key="3">
    <source>
        <dbReference type="Proteomes" id="UP000503278"/>
    </source>
</evidence>
<keyword evidence="1" id="KW-1133">Transmembrane helix</keyword>
<dbReference type="KEGG" id="mrob:HH214_05030"/>
<accession>A0A7L5DZ14</accession>
<protein>
    <submittedName>
        <fullName evidence="2">Protein BatD</fullName>
    </submittedName>
</protein>
<gene>
    <name evidence="2" type="ORF">HH214_05030</name>
</gene>
<dbReference type="EMBL" id="CP051682">
    <property type="protein sequence ID" value="QJD95279.1"/>
    <property type="molecule type" value="Genomic_DNA"/>
</dbReference>
<keyword evidence="1" id="KW-0472">Membrane</keyword>
<dbReference type="Proteomes" id="UP000503278">
    <property type="component" value="Chromosome"/>
</dbReference>
<dbReference type="Pfam" id="PF13584">
    <property type="entry name" value="BatD"/>
    <property type="match status" value="1"/>
</dbReference>
<evidence type="ECO:0000313" key="2">
    <source>
        <dbReference type="EMBL" id="QJD95279.1"/>
    </source>
</evidence>
<proteinExistence type="predicted"/>
<keyword evidence="3" id="KW-1185">Reference proteome</keyword>
<organism evidence="2 3">
    <name type="scientific">Mucilaginibacter robiniae</name>
    <dbReference type="NCBI Taxonomy" id="2728022"/>
    <lineage>
        <taxon>Bacteria</taxon>
        <taxon>Pseudomonadati</taxon>
        <taxon>Bacteroidota</taxon>
        <taxon>Sphingobacteriia</taxon>
        <taxon>Sphingobacteriales</taxon>
        <taxon>Sphingobacteriaceae</taxon>
        <taxon>Mucilaginibacter</taxon>
    </lineage>
</organism>
<name>A0A7L5DZ14_9SPHI</name>
<feature type="transmembrane region" description="Helical" evidence="1">
    <location>
        <begin position="147"/>
        <end position="167"/>
    </location>
</feature>
<dbReference type="InterPro" id="IPR025738">
    <property type="entry name" value="BatD"/>
</dbReference>